<feature type="region of interest" description="Disordered" evidence="1">
    <location>
        <begin position="107"/>
        <end position="134"/>
    </location>
</feature>
<dbReference type="Pfam" id="PF00498">
    <property type="entry name" value="FHA"/>
    <property type="match status" value="1"/>
</dbReference>
<dbReference type="SUPFAM" id="SSF49879">
    <property type="entry name" value="SMAD/FHA domain"/>
    <property type="match status" value="1"/>
</dbReference>
<feature type="compositionally biased region" description="Polar residues" evidence="1">
    <location>
        <begin position="193"/>
        <end position="214"/>
    </location>
</feature>
<dbReference type="PANTHER" id="PTHR23308">
    <property type="entry name" value="NUCLEAR INHIBITOR OF PROTEIN PHOSPHATASE-1"/>
    <property type="match status" value="1"/>
</dbReference>
<dbReference type="InterPro" id="IPR008984">
    <property type="entry name" value="SMAD_FHA_dom_sf"/>
</dbReference>
<feature type="compositionally biased region" description="Acidic residues" evidence="1">
    <location>
        <begin position="180"/>
        <end position="191"/>
    </location>
</feature>
<dbReference type="InterPro" id="IPR050923">
    <property type="entry name" value="Cell_Proc_Reg/RNA_Proc"/>
</dbReference>
<evidence type="ECO:0000259" key="2">
    <source>
        <dbReference type="PROSITE" id="PS50006"/>
    </source>
</evidence>
<dbReference type="InterPro" id="IPR000253">
    <property type="entry name" value="FHA_dom"/>
</dbReference>
<feature type="region of interest" description="Disordered" evidence="1">
    <location>
        <begin position="153"/>
        <end position="256"/>
    </location>
</feature>
<feature type="compositionally biased region" description="Basic and acidic residues" evidence="1">
    <location>
        <begin position="216"/>
        <end position="239"/>
    </location>
</feature>
<dbReference type="CDD" id="cd00060">
    <property type="entry name" value="FHA"/>
    <property type="match status" value="1"/>
</dbReference>
<gene>
    <name evidence="3" type="ORF">FYK55_21340</name>
</gene>
<sequence>MAPLFKVSLLQTDGSGRGKRHRVEASPCVIGRHADCDLQFATRTISRRHCAIVFDQRHVLIRDLGSRNGTWLDGELLAPNVPQNLTHHSVIRMGKFTFRVSVRDAQTNQPHRPDLIDVSTLSGPRVDLTGEQEKGTAQLLNELDQLATRMELPVDSASATSTTSPTGSPKHRLSNRTDLDDPLSDSDDEPGSETGSVVLNRPESQPGSTDTGNHCSDADPSDRDVGDDTSEIKSKKEPAKLPAHLRPKGPKDSQDAAAEALRNLFVR</sequence>
<dbReference type="Gene3D" id="2.60.200.20">
    <property type="match status" value="1"/>
</dbReference>
<evidence type="ECO:0000313" key="4">
    <source>
        <dbReference type="Proteomes" id="UP000324479"/>
    </source>
</evidence>
<dbReference type="AlphaFoldDB" id="A0A5M6CZ91"/>
<dbReference type="SMART" id="SM00240">
    <property type="entry name" value="FHA"/>
    <property type="match status" value="1"/>
</dbReference>
<comment type="caution">
    <text evidence="3">The sequence shown here is derived from an EMBL/GenBank/DDBJ whole genome shotgun (WGS) entry which is preliminary data.</text>
</comment>
<accession>A0A5M6CZ91</accession>
<keyword evidence="4" id="KW-1185">Reference proteome</keyword>
<reference evidence="3 4" key="1">
    <citation type="submission" date="2019-08" db="EMBL/GenBank/DDBJ databases">
        <authorList>
            <person name="Dhanesh K."/>
            <person name="Kumar G."/>
            <person name="Sasikala C."/>
            <person name="Venkata Ramana C."/>
        </authorList>
    </citation>
    <scope>NUCLEOTIDE SEQUENCE [LARGE SCALE GENOMIC DNA]</scope>
    <source>
        <strain evidence="3 4">JC645</strain>
    </source>
</reference>
<name>A0A5M6CZ91_9BACT</name>
<dbReference type="Proteomes" id="UP000324479">
    <property type="component" value="Unassembled WGS sequence"/>
</dbReference>
<dbReference type="EMBL" id="VWOX01000014">
    <property type="protein sequence ID" value="KAA5540186.1"/>
    <property type="molecule type" value="Genomic_DNA"/>
</dbReference>
<protein>
    <submittedName>
        <fullName evidence="3">FHA domain-containing protein</fullName>
    </submittedName>
</protein>
<evidence type="ECO:0000256" key="1">
    <source>
        <dbReference type="SAM" id="MobiDB-lite"/>
    </source>
</evidence>
<proteinExistence type="predicted"/>
<feature type="compositionally biased region" description="Low complexity" evidence="1">
    <location>
        <begin position="156"/>
        <end position="168"/>
    </location>
</feature>
<feature type="domain" description="FHA" evidence="2">
    <location>
        <begin position="28"/>
        <end position="77"/>
    </location>
</feature>
<organism evidence="3 4">
    <name type="scientific">Roseiconus nitratireducens</name>
    <dbReference type="NCBI Taxonomy" id="2605748"/>
    <lineage>
        <taxon>Bacteria</taxon>
        <taxon>Pseudomonadati</taxon>
        <taxon>Planctomycetota</taxon>
        <taxon>Planctomycetia</taxon>
        <taxon>Pirellulales</taxon>
        <taxon>Pirellulaceae</taxon>
        <taxon>Roseiconus</taxon>
    </lineage>
</organism>
<evidence type="ECO:0000313" key="3">
    <source>
        <dbReference type="EMBL" id="KAA5540186.1"/>
    </source>
</evidence>
<dbReference type="PROSITE" id="PS50006">
    <property type="entry name" value="FHA_DOMAIN"/>
    <property type="match status" value="1"/>
</dbReference>